<dbReference type="PANTHER" id="PTHR36966">
    <property type="entry name" value="REP-ASSOCIATED TYROSINE TRANSPOSASE"/>
    <property type="match status" value="1"/>
</dbReference>
<comment type="caution">
    <text evidence="2">The sequence shown here is derived from an EMBL/GenBank/DDBJ whole genome shotgun (WGS) entry which is preliminary data.</text>
</comment>
<dbReference type="SUPFAM" id="SSF143422">
    <property type="entry name" value="Transposase IS200-like"/>
    <property type="match status" value="1"/>
</dbReference>
<dbReference type="GO" id="GO:0043565">
    <property type="term" value="F:sequence-specific DNA binding"/>
    <property type="evidence" value="ECO:0007669"/>
    <property type="project" value="TreeGrafter"/>
</dbReference>
<dbReference type="GO" id="GO:0006313">
    <property type="term" value="P:DNA transposition"/>
    <property type="evidence" value="ECO:0007669"/>
    <property type="project" value="InterPro"/>
</dbReference>
<accession>K5ZD42</accession>
<dbReference type="EMBL" id="AGZP01000009">
    <property type="protein sequence ID" value="EKN13599.1"/>
    <property type="molecule type" value="Genomic_DNA"/>
</dbReference>
<dbReference type="PANTHER" id="PTHR36966:SF1">
    <property type="entry name" value="REP-ASSOCIATED TYROSINE TRANSPOSASE"/>
    <property type="match status" value="1"/>
</dbReference>
<dbReference type="InterPro" id="IPR002686">
    <property type="entry name" value="Transposase_17"/>
</dbReference>
<dbReference type="HOGENOM" id="CLU_101329_0_0_10"/>
<feature type="domain" description="Transposase IS200-like" evidence="1">
    <location>
        <begin position="22"/>
        <end position="174"/>
    </location>
</feature>
<dbReference type="RefSeq" id="WP_008155127.1">
    <property type="nucleotide sequence ID" value="NZ_JH976465.1"/>
</dbReference>
<dbReference type="GO" id="GO:0004803">
    <property type="term" value="F:transposase activity"/>
    <property type="evidence" value="ECO:0007669"/>
    <property type="project" value="InterPro"/>
</dbReference>
<dbReference type="eggNOG" id="COG1943">
    <property type="taxonomic scope" value="Bacteria"/>
</dbReference>
<dbReference type="Gene3D" id="3.30.70.1290">
    <property type="entry name" value="Transposase IS200-like"/>
    <property type="match status" value="1"/>
</dbReference>
<evidence type="ECO:0000313" key="3">
    <source>
        <dbReference type="Proteomes" id="UP000001218"/>
    </source>
</evidence>
<dbReference type="OrthoDB" id="9794403at2"/>
<dbReference type="AlphaFoldDB" id="K5ZD42"/>
<dbReference type="InterPro" id="IPR036515">
    <property type="entry name" value="Transposase_17_sf"/>
</dbReference>
<evidence type="ECO:0000259" key="1">
    <source>
        <dbReference type="SMART" id="SM01321"/>
    </source>
</evidence>
<protein>
    <recommendedName>
        <fullName evidence="1">Transposase IS200-like domain-containing protein</fullName>
    </recommendedName>
</protein>
<reference evidence="2 3" key="1">
    <citation type="submission" date="2012-02" db="EMBL/GenBank/DDBJ databases">
        <title>The Genome Sequence of Parabacteroides johnsonii CL02T12C29.</title>
        <authorList>
            <consortium name="The Broad Institute Genome Sequencing Platform"/>
            <person name="Earl A."/>
            <person name="Ward D."/>
            <person name="Feldgarden M."/>
            <person name="Gevers D."/>
            <person name="Zitomersky N.L."/>
            <person name="Coyne M.J."/>
            <person name="Comstock L.E."/>
            <person name="Young S.K."/>
            <person name="Zeng Q."/>
            <person name="Gargeya S."/>
            <person name="Fitzgerald M."/>
            <person name="Haas B."/>
            <person name="Abouelleil A."/>
            <person name="Alvarado L."/>
            <person name="Arachchi H.M."/>
            <person name="Berlin A."/>
            <person name="Chapman S.B."/>
            <person name="Gearin G."/>
            <person name="Goldberg J."/>
            <person name="Griggs A."/>
            <person name="Gujja S."/>
            <person name="Hansen M."/>
            <person name="Heiman D."/>
            <person name="Howarth C."/>
            <person name="Larimer J."/>
            <person name="Lui A."/>
            <person name="MacDonald P.J.P."/>
            <person name="McCowen C."/>
            <person name="Montmayeur A."/>
            <person name="Murphy C."/>
            <person name="Neiman D."/>
            <person name="Pearson M."/>
            <person name="Priest M."/>
            <person name="Roberts A."/>
            <person name="Saif S."/>
            <person name="Shea T."/>
            <person name="Sisk P."/>
            <person name="Stolte C."/>
            <person name="Sykes S."/>
            <person name="Wortman J."/>
            <person name="Nusbaum C."/>
            <person name="Birren B."/>
        </authorList>
    </citation>
    <scope>NUCLEOTIDE SEQUENCE [LARGE SCALE GENOMIC DNA]</scope>
    <source>
        <strain evidence="2 3">CL02T12C29</strain>
    </source>
</reference>
<gene>
    <name evidence="2" type="ORF">HMPREF1077_00901</name>
</gene>
<evidence type="ECO:0000313" key="2">
    <source>
        <dbReference type="EMBL" id="EKN13599.1"/>
    </source>
</evidence>
<dbReference type="SMART" id="SM01321">
    <property type="entry name" value="Y1_Tnp"/>
    <property type="match status" value="1"/>
</dbReference>
<name>K5ZD42_9BACT</name>
<sequence length="184" mass="21847">MKQYNPDIYHRHSIRLKGYDYSQEGLYFITICTQNHKHLFGEIKNVPHIGTVGAGSACPESNINIPQMILNPYGEIIQQCYWDLEHKYPNIECCEYVIMPNHFHAIIQIDRDAFRAGEPRPYVVTLGHIVGYFKYQSTKMINLHGQKLWQRNYYEHIIRDEKAYHNISNYILNNPAQWAYDRLR</sequence>
<proteinExistence type="predicted"/>
<dbReference type="InterPro" id="IPR052715">
    <property type="entry name" value="RAYT_transposase"/>
</dbReference>
<organism evidence="2 3">
    <name type="scientific">Parabacteroides johnsonii CL02T12C29</name>
    <dbReference type="NCBI Taxonomy" id="999419"/>
    <lineage>
        <taxon>Bacteria</taxon>
        <taxon>Pseudomonadati</taxon>
        <taxon>Bacteroidota</taxon>
        <taxon>Bacteroidia</taxon>
        <taxon>Bacteroidales</taxon>
        <taxon>Tannerellaceae</taxon>
        <taxon>Parabacteroides</taxon>
    </lineage>
</organism>
<dbReference type="Proteomes" id="UP000001218">
    <property type="component" value="Unassembled WGS sequence"/>
</dbReference>